<sequence length="326" mass="37058">MAEITQMATEIRSRNQALPTRGGVRLGAGRKSFLNGSVIITVNGPVTLTKILNICREEWTCLISTNDVTEDHYLIQTISGPKISHVDELTAKNMFYVNTGNIEVDQNDKSQASEQHKINQLRNIFPVSNEEAQEAVRLYDNLESAADYLMSLNCETLPGAKEDNRLSTKKHFKNLTEMQSGSTDISILIDRHEKSRFELHNAVLCLYKGEPFANDVQGVYKTCNLNCCTDAEEILLPNISEVSRTSGEIMRMFVFEDCSNYEPYFVTYLRYLEEKNPYYELRWKNHLVEHCNLKEMAPLLKFASTRSNCDATTSLGCYSSTEQNNT</sequence>
<name>A0A915JND1_ROMCU</name>
<evidence type="ECO:0000313" key="1">
    <source>
        <dbReference type="Proteomes" id="UP000887565"/>
    </source>
</evidence>
<dbReference type="WBParaSite" id="nRc.2.0.1.t27710-RA">
    <property type="protein sequence ID" value="nRc.2.0.1.t27710-RA"/>
    <property type="gene ID" value="nRc.2.0.1.g27710"/>
</dbReference>
<keyword evidence="1" id="KW-1185">Reference proteome</keyword>
<proteinExistence type="predicted"/>
<reference evidence="2" key="1">
    <citation type="submission" date="2022-11" db="UniProtKB">
        <authorList>
            <consortium name="WormBaseParasite"/>
        </authorList>
    </citation>
    <scope>IDENTIFICATION</scope>
</reference>
<accession>A0A915JND1</accession>
<evidence type="ECO:0000313" key="2">
    <source>
        <dbReference type="WBParaSite" id="nRc.2.0.1.t27710-RA"/>
    </source>
</evidence>
<dbReference type="Proteomes" id="UP000887565">
    <property type="component" value="Unplaced"/>
</dbReference>
<organism evidence="1 2">
    <name type="scientific">Romanomermis culicivorax</name>
    <name type="common">Nematode worm</name>
    <dbReference type="NCBI Taxonomy" id="13658"/>
    <lineage>
        <taxon>Eukaryota</taxon>
        <taxon>Metazoa</taxon>
        <taxon>Ecdysozoa</taxon>
        <taxon>Nematoda</taxon>
        <taxon>Enoplea</taxon>
        <taxon>Dorylaimia</taxon>
        <taxon>Mermithida</taxon>
        <taxon>Mermithoidea</taxon>
        <taxon>Mermithidae</taxon>
        <taxon>Romanomermis</taxon>
    </lineage>
</organism>
<protein>
    <submittedName>
        <fullName evidence="2">Uncharacterized protein</fullName>
    </submittedName>
</protein>
<dbReference type="AlphaFoldDB" id="A0A915JND1"/>